<dbReference type="InterPro" id="IPR029032">
    <property type="entry name" value="AhpD-like"/>
</dbReference>
<evidence type="ECO:0000313" key="3">
    <source>
        <dbReference type="Proteomes" id="UP000285961"/>
    </source>
</evidence>
<dbReference type="PANTHER" id="PTHR33930:SF2">
    <property type="entry name" value="BLR3452 PROTEIN"/>
    <property type="match status" value="1"/>
</dbReference>
<dbReference type="Gene3D" id="1.20.1290.10">
    <property type="entry name" value="AhpD-like"/>
    <property type="match status" value="1"/>
</dbReference>
<name>A0A419EMU0_9BACT</name>
<evidence type="ECO:0000259" key="1">
    <source>
        <dbReference type="Pfam" id="PF02627"/>
    </source>
</evidence>
<gene>
    <name evidence="2" type="ORF">C4532_20210</name>
</gene>
<accession>A0A419EMU0</accession>
<dbReference type="PANTHER" id="PTHR33930">
    <property type="entry name" value="ALKYL HYDROPEROXIDE REDUCTASE AHPD"/>
    <property type="match status" value="1"/>
</dbReference>
<dbReference type="AlphaFoldDB" id="A0A419EMU0"/>
<dbReference type="SUPFAM" id="SSF69118">
    <property type="entry name" value="AhpD-like"/>
    <property type="match status" value="1"/>
</dbReference>
<reference evidence="2 3" key="1">
    <citation type="journal article" date="2017" name="ISME J.">
        <title>Energy and carbon metabolisms in a deep terrestrial subsurface fluid microbial community.</title>
        <authorList>
            <person name="Momper L."/>
            <person name="Jungbluth S.P."/>
            <person name="Lee M.D."/>
            <person name="Amend J.P."/>
        </authorList>
    </citation>
    <scope>NUCLEOTIDE SEQUENCE [LARGE SCALE GENOMIC DNA]</scope>
    <source>
        <strain evidence="2">SURF_17</strain>
    </source>
</reference>
<proteinExistence type="predicted"/>
<comment type="caution">
    <text evidence="2">The sequence shown here is derived from an EMBL/GenBank/DDBJ whole genome shotgun (WGS) entry which is preliminary data.</text>
</comment>
<dbReference type="GO" id="GO:0051920">
    <property type="term" value="F:peroxiredoxin activity"/>
    <property type="evidence" value="ECO:0007669"/>
    <property type="project" value="InterPro"/>
</dbReference>
<sequence>MKKTLPQHFKKFLKKYPKVWEAHQALTEACAESGPLDRKTRELIKLAIAGAANQETAVERHAVMAVQEGAKKDEIYQTLLLMTTIVGFPRTSASLKWAERALTTGK</sequence>
<feature type="domain" description="Carboxymuconolactone decarboxylase-like" evidence="1">
    <location>
        <begin position="21"/>
        <end position="99"/>
    </location>
</feature>
<dbReference type="Proteomes" id="UP000285961">
    <property type="component" value="Unassembled WGS sequence"/>
</dbReference>
<evidence type="ECO:0000313" key="2">
    <source>
        <dbReference type="EMBL" id="RJP63956.1"/>
    </source>
</evidence>
<protein>
    <submittedName>
        <fullName evidence="2">Carboxymuconolactone decarboxylase family protein</fullName>
    </submittedName>
</protein>
<dbReference type="EMBL" id="QZKI01000144">
    <property type="protein sequence ID" value="RJP63956.1"/>
    <property type="molecule type" value="Genomic_DNA"/>
</dbReference>
<organism evidence="2 3">
    <name type="scientific">Candidatus Abyssobacteria bacterium SURF_17</name>
    <dbReference type="NCBI Taxonomy" id="2093361"/>
    <lineage>
        <taxon>Bacteria</taxon>
        <taxon>Pseudomonadati</taxon>
        <taxon>Candidatus Hydrogenedentota</taxon>
        <taxon>Candidatus Abyssobacteria</taxon>
    </lineage>
</organism>
<dbReference type="Pfam" id="PF02627">
    <property type="entry name" value="CMD"/>
    <property type="match status" value="1"/>
</dbReference>
<dbReference type="InterPro" id="IPR003779">
    <property type="entry name" value="CMD-like"/>
</dbReference>